<keyword evidence="1" id="KW-1133">Transmembrane helix</keyword>
<keyword evidence="1" id="KW-0812">Transmembrane</keyword>
<keyword evidence="3" id="KW-1185">Reference proteome</keyword>
<name>A0A4R1HYX4_PSEEN</name>
<feature type="transmembrane region" description="Helical" evidence="1">
    <location>
        <begin position="130"/>
        <end position="152"/>
    </location>
</feature>
<proteinExistence type="predicted"/>
<keyword evidence="1" id="KW-0472">Membrane</keyword>
<protein>
    <submittedName>
        <fullName evidence="2">Uncharacterized protein</fullName>
    </submittedName>
</protein>
<evidence type="ECO:0000313" key="2">
    <source>
        <dbReference type="EMBL" id="TCK25309.1"/>
    </source>
</evidence>
<dbReference type="OrthoDB" id="9992754at2"/>
<dbReference type="Proteomes" id="UP000295560">
    <property type="component" value="Unassembled WGS sequence"/>
</dbReference>
<accession>A0A4R1HYX4</accession>
<dbReference type="EMBL" id="SMFZ01000001">
    <property type="protein sequence ID" value="TCK25309.1"/>
    <property type="molecule type" value="Genomic_DNA"/>
</dbReference>
<organism evidence="2 3">
    <name type="scientific">Pseudonocardia endophytica</name>
    <dbReference type="NCBI Taxonomy" id="401976"/>
    <lineage>
        <taxon>Bacteria</taxon>
        <taxon>Bacillati</taxon>
        <taxon>Actinomycetota</taxon>
        <taxon>Actinomycetes</taxon>
        <taxon>Pseudonocardiales</taxon>
        <taxon>Pseudonocardiaceae</taxon>
        <taxon>Pseudonocardia</taxon>
    </lineage>
</organism>
<comment type="caution">
    <text evidence="2">The sequence shown here is derived from an EMBL/GenBank/DDBJ whole genome shotgun (WGS) entry which is preliminary data.</text>
</comment>
<evidence type="ECO:0000256" key="1">
    <source>
        <dbReference type="SAM" id="Phobius"/>
    </source>
</evidence>
<evidence type="ECO:0000313" key="3">
    <source>
        <dbReference type="Proteomes" id="UP000295560"/>
    </source>
</evidence>
<feature type="transmembrane region" description="Helical" evidence="1">
    <location>
        <begin position="101"/>
        <end position="124"/>
    </location>
</feature>
<dbReference type="RefSeq" id="WP_132421622.1">
    <property type="nucleotide sequence ID" value="NZ_SMFZ01000001.1"/>
</dbReference>
<dbReference type="AlphaFoldDB" id="A0A4R1HYX4"/>
<sequence length="156" mass="15652">MTSAMAVRGAGARHLRAVPDAAVPDAAVPDAAVPDLWPTPGERLRAAGERVLVALLDRLSAMALEKVDDLAGSLERMAQEGGPGVGAAIGAARAMAQGRNAVWGAIKGGFAALAAWAKVLVGVVLALSPVLLLVALVVLVVALLVWAVVAAVRSAA</sequence>
<gene>
    <name evidence="2" type="ORF">EV378_1113</name>
</gene>
<reference evidence="2 3" key="1">
    <citation type="submission" date="2019-03" db="EMBL/GenBank/DDBJ databases">
        <title>Sequencing the genomes of 1000 actinobacteria strains.</title>
        <authorList>
            <person name="Klenk H.-P."/>
        </authorList>
    </citation>
    <scope>NUCLEOTIDE SEQUENCE [LARGE SCALE GENOMIC DNA]</scope>
    <source>
        <strain evidence="2 3">DSM 44969</strain>
    </source>
</reference>